<dbReference type="AlphaFoldDB" id="A0AAW2LER0"/>
<dbReference type="InterPro" id="IPR029472">
    <property type="entry name" value="Copia-like_N"/>
</dbReference>
<name>A0AAW2LER0_9LAMI</name>
<dbReference type="Pfam" id="PF14244">
    <property type="entry name" value="Retrotran_gag_3"/>
    <property type="match status" value="1"/>
</dbReference>
<feature type="domain" description="Retrotransposon Copia-like N-terminal" evidence="1">
    <location>
        <begin position="18"/>
        <end position="64"/>
    </location>
</feature>
<accession>A0AAW2LER0</accession>
<evidence type="ECO:0000313" key="2">
    <source>
        <dbReference type="EMBL" id="KAL0317463.1"/>
    </source>
</evidence>
<reference evidence="2" key="1">
    <citation type="submission" date="2020-06" db="EMBL/GenBank/DDBJ databases">
        <authorList>
            <person name="Li T."/>
            <person name="Hu X."/>
            <person name="Zhang T."/>
            <person name="Song X."/>
            <person name="Zhang H."/>
            <person name="Dai N."/>
            <person name="Sheng W."/>
            <person name="Hou X."/>
            <person name="Wei L."/>
        </authorList>
    </citation>
    <scope>NUCLEOTIDE SEQUENCE</scope>
    <source>
        <strain evidence="2">G01</strain>
        <tissue evidence="2">Leaf</tissue>
    </source>
</reference>
<dbReference type="PANTHER" id="PTHR37610:SF40">
    <property type="entry name" value="OS01G0909600 PROTEIN"/>
    <property type="match status" value="1"/>
</dbReference>
<gene>
    <name evidence="2" type="ORF">Sangu_2160600</name>
</gene>
<organism evidence="2">
    <name type="scientific">Sesamum angustifolium</name>
    <dbReference type="NCBI Taxonomy" id="2727405"/>
    <lineage>
        <taxon>Eukaryota</taxon>
        <taxon>Viridiplantae</taxon>
        <taxon>Streptophyta</taxon>
        <taxon>Embryophyta</taxon>
        <taxon>Tracheophyta</taxon>
        <taxon>Spermatophyta</taxon>
        <taxon>Magnoliopsida</taxon>
        <taxon>eudicotyledons</taxon>
        <taxon>Gunneridae</taxon>
        <taxon>Pentapetalae</taxon>
        <taxon>asterids</taxon>
        <taxon>lamiids</taxon>
        <taxon>Lamiales</taxon>
        <taxon>Pedaliaceae</taxon>
        <taxon>Sesamum</taxon>
    </lineage>
</organism>
<dbReference type="EMBL" id="JACGWK010000014">
    <property type="protein sequence ID" value="KAL0317463.1"/>
    <property type="molecule type" value="Genomic_DNA"/>
</dbReference>
<sequence>MAIEQERAELKKEYLYLHPSDNPGLVLSSVHLDGTNFLGRSRPVYVSLGSKMRLGFIDGSFPKPVAGSKNLEKWKRVDLMITSWLWNSIAKEIRR</sequence>
<proteinExistence type="predicted"/>
<reference evidence="2" key="2">
    <citation type="journal article" date="2024" name="Plant">
        <title>Genomic evolution and insights into agronomic trait innovations of Sesamum species.</title>
        <authorList>
            <person name="Miao H."/>
            <person name="Wang L."/>
            <person name="Qu L."/>
            <person name="Liu H."/>
            <person name="Sun Y."/>
            <person name="Le M."/>
            <person name="Wang Q."/>
            <person name="Wei S."/>
            <person name="Zheng Y."/>
            <person name="Lin W."/>
            <person name="Duan Y."/>
            <person name="Cao H."/>
            <person name="Xiong S."/>
            <person name="Wang X."/>
            <person name="Wei L."/>
            <person name="Li C."/>
            <person name="Ma Q."/>
            <person name="Ju M."/>
            <person name="Zhao R."/>
            <person name="Li G."/>
            <person name="Mu C."/>
            <person name="Tian Q."/>
            <person name="Mei H."/>
            <person name="Zhang T."/>
            <person name="Gao T."/>
            <person name="Zhang H."/>
        </authorList>
    </citation>
    <scope>NUCLEOTIDE SEQUENCE</scope>
    <source>
        <strain evidence="2">G01</strain>
    </source>
</reference>
<comment type="caution">
    <text evidence="2">The sequence shown here is derived from an EMBL/GenBank/DDBJ whole genome shotgun (WGS) entry which is preliminary data.</text>
</comment>
<protein>
    <recommendedName>
        <fullName evidence="1">Retrotransposon Copia-like N-terminal domain-containing protein</fullName>
    </recommendedName>
</protein>
<dbReference type="PANTHER" id="PTHR37610">
    <property type="entry name" value="CCHC-TYPE DOMAIN-CONTAINING PROTEIN"/>
    <property type="match status" value="1"/>
</dbReference>
<evidence type="ECO:0000259" key="1">
    <source>
        <dbReference type="Pfam" id="PF14244"/>
    </source>
</evidence>